<evidence type="ECO:0000313" key="4">
    <source>
        <dbReference type="Proteomes" id="UP001519325"/>
    </source>
</evidence>
<dbReference type="RefSeq" id="WP_245365756.1">
    <property type="nucleotide sequence ID" value="NZ_JAGGMR010000001.1"/>
</dbReference>
<dbReference type="Pfam" id="PF12697">
    <property type="entry name" value="Abhydrolase_6"/>
    <property type="match status" value="1"/>
</dbReference>
<proteinExistence type="predicted"/>
<evidence type="ECO:0000256" key="1">
    <source>
        <dbReference type="SAM" id="MobiDB-lite"/>
    </source>
</evidence>
<evidence type="ECO:0000259" key="2">
    <source>
        <dbReference type="Pfam" id="PF12697"/>
    </source>
</evidence>
<feature type="region of interest" description="Disordered" evidence="1">
    <location>
        <begin position="1"/>
        <end position="44"/>
    </location>
</feature>
<accession>A0ABS4Q6E2</accession>
<keyword evidence="4" id="KW-1185">Reference proteome</keyword>
<dbReference type="Proteomes" id="UP001519325">
    <property type="component" value="Unassembled WGS sequence"/>
</dbReference>
<dbReference type="SUPFAM" id="SSF53474">
    <property type="entry name" value="alpha/beta-Hydrolases"/>
    <property type="match status" value="1"/>
</dbReference>
<dbReference type="EMBL" id="JAGGMR010000001">
    <property type="protein sequence ID" value="MBP2187260.1"/>
    <property type="molecule type" value="Genomic_DNA"/>
</dbReference>
<feature type="domain" description="AB hydrolase-1" evidence="2">
    <location>
        <begin position="54"/>
        <end position="295"/>
    </location>
</feature>
<evidence type="ECO:0000313" key="3">
    <source>
        <dbReference type="EMBL" id="MBP2187260.1"/>
    </source>
</evidence>
<dbReference type="InterPro" id="IPR000073">
    <property type="entry name" value="AB_hydrolase_1"/>
</dbReference>
<dbReference type="InterPro" id="IPR029058">
    <property type="entry name" value="AB_hydrolase_fold"/>
</dbReference>
<organism evidence="3 4">
    <name type="scientific">Nocardia goodfellowii</name>
    <dbReference type="NCBI Taxonomy" id="882446"/>
    <lineage>
        <taxon>Bacteria</taxon>
        <taxon>Bacillati</taxon>
        <taxon>Actinomycetota</taxon>
        <taxon>Actinomycetes</taxon>
        <taxon>Mycobacteriales</taxon>
        <taxon>Nocardiaceae</taxon>
        <taxon>Nocardia</taxon>
    </lineage>
</organism>
<sequence>MMSDSTEPTPRDDKKISRIGQSTRREPDRLAPPPGKSSRPAPIKALHMGSGDPLLLLHGFMLSPHCWEQTATRLATQCEVFAPAFAGHWGGAPGDGWSTDIYTLADRIEDQLDEMGWRTCHIAGNSLGGWVGIELARRGRARTLTLIAPAGGWNAPSLTQFRVGLKFLAIAPIIGIGKHVGEFVKHNPLTHRLTKMLLVKNPAAVSRADIVAVIEAALHCQALLPLIMGTFRAPALSDLSDLPTPVRLLLAEYDRIIPNRVYARRYLTELPDSADRILMNRVGHVPMLEAPDRIATLIAEHVYASRGNLRAI</sequence>
<dbReference type="PANTHER" id="PTHR43689">
    <property type="entry name" value="HYDROLASE"/>
    <property type="match status" value="1"/>
</dbReference>
<name>A0ABS4Q6E2_9NOCA</name>
<comment type="caution">
    <text evidence="3">The sequence shown here is derived from an EMBL/GenBank/DDBJ whole genome shotgun (WGS) entry which is preliminary data.</text>
</comment>
<dbReference type="Gene3D" id="3.40.50.1820">
    <property type="entry name" value="alpha/beta hydrolase"/>
    <property type="match status" value="1"/>
</dbReference>
<gene>
    <name evidence="3" type="ORF">BJ987_000161</name>
</gene>
<reference evidence="3 4" key="1">
    <citation type="submission" date="2021-03" db="EMBL/GenBank/DDBJ databases">
        <title>Sequencing the genomes of 1000 actinobacteria strains.</title>
        <authorList>
            <person name="Klenk H.-P."/>
        </authorList>
    </citation>
    <scope>NUCLEOTIDE SEQUENCE [LARGE SCALE GENOMIC DNA]</scope>
    <source>
        <strain evidence="3 4">DSM 45516</strain>
    </source>
</reference>
<dbReference type="PANTHER" id="PTHR43689:SF8">
    <property type="entry name" value="ALPHA_BETA-HYDROLASES SUPERFAMILY PROTEIN"/>
    <property type="match status" value="1"/>
</dbReference>
<protein>
    <submittedName>
        <fullName evidence="3">Pimeloyl-ACP methyl ester carboxylesterase</fullName>
    </submittedName>
</protein>